<reference evidence="1 2" key="1">
    <citation type="journal article" date="2010" name="Genome Biol. Evol.">
        <title>The sequence of a 1.8-mb bacterial linear plasmid reveals a rich evolutionary reservoir of secondary metabolic pathways.</title>
        <authorList>
            <person name="Medema M.H."/>
            <person name="Trefzer A."/>
            <person name="Kovalchuk A."/>
            <person name="van den Berg M."/>
            <person name="Mueller U."/>
            <person name="Heijne W."/>
            <person name="Wu L."/>
            <person name="Alam M.T."/>
            <person name="Ronning C.M."/>
            <person name="Nierman W.C."/>
            <person name="Bovenberg R.A.L."/>
            <person name="Breitling R."/>
            <person name="Takano E."/>
        </authorList>
    </citation>
    <scope>NUCLEOTIDE SEQUENCE [LARGE SCALE GENOMIC DNA]</scope>
    <source>
        <strain evidence="2">ATCC 27064 / DSM 738 / JCM 4710 / NBRC 13307 / NCIMB 12785 / NRRL 3585 / VKM Ac-602</strain>
    </source>
</reference>
<sequence>MAESVVRVVRAFALTWVSAGRSVYGRGPSPPWVMTDGDHAAGMCGEPVPEGRQRCARTARSPARAESDSTPWEKRVKCRETDPDGRAIPARYGNHLLGWRHFSGKHNIRTCKIVDAALSGNVDKREDARLEYWAYAVHPGAKRVKIIVVVQYSRKTKDGEYDAGRGQKIGVITAYCKGMNKCPNWMNSA</sequence>
<dbReference type="Proteomes" id="UP000002357">
    <property type="component" value="Chromosome"/>
</dbReference>
<dbReference type="STRING" id="1901.BB341_14970"/>
<evidence type="ECO:0000313" key="1">
    <source>
        <dbReference type="EMBL" id="EFG07781.1"/>
    </source>
</evidence>
<dbReference type="EMBL" id="CM000913">
    <property type="protein sequence ID" value="EFG07781.1"/>
    <property type="molecule type" value="Genomic_DNA"/>
</dbReference>
<accession>E2PUK2</accession>
<proteinExistence type="predicted"/>
<dbReference type="eggNOG" id="ENOG502ZHXS">
    <property type="taxonomic scope" value="Bacteria"/>
</dbReference>
<dbReference type="RefSeq" id="WP_003960999.1">
    <property type="nucleotide sequence ID" value="NZ_CM000913.1"/>
</dbReference>
<name>E2PUK2_STRCL</name>
<protein>
    <submittedName>
        <fullName evidence="1">Uncharacterized protein</fullName>
    </submittedName>
</protein>
<dbReference type="GeneID" id="93730739"/>
<dbReference type="OrthoDB" id="4322556at2"/>
<gene>
    <name evidence="1" type="ORF">SCLAV_2709</name>
</gene>
<evidence type="ECO:0000313" key="2">
    <source>
        <dbReference type="Proteomes" id="UP000002357"/>
    </source>
</evidence>
<keyword evidence="2" id="KW-1185">Reference proteome</keyword>
<dbReference type="AlphaFoldDB" id="E2PUK2"/>
<dbReference type="KEGG" id="sclf:BB341_14970"/>
<organism evidence="1 2">
    <name type="scientific">Streptomyces clavuligerus</name>
    <dbReference type="NCBI Taxonomy" id="1901"/>
    <lineage>
        <taxon>Bacteria</taxon>
        <taxon>Bacillati</taxon>
        <taxon>Actinomycetota</taxon>
        <taxon>Actinomycetes</taxon>
        <taxon>Kitasatosporales</taxon>
        <taxon>Streptomycetaceae</taxon>
        <taxon>Streptomyces</taxon>
    </lineage>
</organism>